<feature type="binding site" evidence="10">
    <location>
        <position position="73"/>
    </location>
    <ligand>
        <name>Na(+)</name>
        <dbReference type="ChEBI" id="CHEBI:29101"/>
        <note>structural</note>
    </ligand>
</feature>
<dbReference type="Pfam" id="PF02537">
    <property type="entry name" value="CRCB"/>
    <property type="match status" value="1"/>
</dbReference>
<evidence type="ECO:0000313" key="11">
    <source>
        <dbReference type="EMBL" id="GAK30610.1"/>
    </source>
</evidence>
<keyword evidence="10" id="KW-0813">Transport</keyword>
<feature type="transmembrane region" description="Helical" evidence="10">
    <location>
        <begin position="34"/>
        <end position="54"/>
    </location>
</feature>
<evidence type="ECO:0000256" key="6">
    <source>
        <dbReference type="ARBA" id="ARBA00023303"/>
    </source>
</evidence>
<keyword evidence="4 10" id="KW-1133">Transmembrane helix</keyword>
<dbReference type="GO" id="GO:0140114">
    <property type="term" value="P:cellular detoxification of fluoride"/>
    <property type="evidence" value="ECO:0007669"/>
    <property type="project" value="UniProtKB-UniRule"/>
</dbReference>
<dbReference type="HAMAP" id="MF_00454">
    <property type="entry name" value="FluC"/>
    <property type="match status" value="1"/>
</dbReference>
<keyword evidence="6 10" id="KW-0407">Ion channel</keyword>
<evidence type="ECO:0000256" key="8">
    <source>
        <dbReference type="ARBA" id="ARBA00035585"/>
    </source>
</evidence>
<dbReference type="EMBL" id="DF820487">
    <property type="protein sequence ID" value="GAK30610.1"/>
    <property type="molecule type" value="Genomic_DNA"/>
</dbReference>
<reference evidence="12" key="1">
    <citation type="journal article" date="2014" name="Genome Announc.">
        <title>Draft genome sequence of Weissella oryzae SG25T, isolated from fermented rice grains.</title>
        <authorList>
            <person name="Tanizawa Y."/>
            <person name="Fujisawa T."/>
            <person name="Mochizuki T."/>
            <person name="Kaminuma E."/>
            <person name="Suzuki Y."/>
            <person name="Nakamura Y."/>
            <person name="Tohno M."/>
        </authorList>
    </citation>
    <scope>NUCLEOTIDE SEQUENCE [LARGE SCALE GENOMIC DNA]</scope>
    <source>
        <strain evidence="12">DSM 25784 / JCM 18191 / LMG 30913 / SG25</strain>
    </source>
</reference>
<comment type="similarity">
    <text evidence="7 10">Belongs to the fluoride channel Fluc/FEX (TC 1.A.43) family.</text>
</comment>
<keyword evidence="5 10" id="KW-0472">Membrane</keyword>
<evidence type="ECO:0000256" key="3">
    <source>
        <dbReference type="ARBA" id="ARBA00022692"/>
    </source>
</evidence>
<comment type="subcellular location">
    <subcellularLocation>
        <location evidence="1 10">Cell membrane</location>
        <topology evidence="1 10">Multi-pass membrane protein</topology>
    </subcellularLocation>
</comment>
<protein>
    <recommendedName>
        <fullName evidence="10">Fluoride-specific ion channel FluC</fullName>
    </recommendedName>
</protein>
<evidence type="ECO:0000256" key="7">
    <source>
        <dbReference type="ARBA" id="ARBA00035120"/>
    </source>
</evidence>
<gene>
    <name evidence="10 11" type="primary">crcB</name>
    <name evidence="10" type="synonym">fluC</name>
    <name evidence="11" type="ORF">WOSG25_040500</name>
</gene>
<feature type="transmembrane region" description="Helical" evidence="10">
    <location>
        <begin position="99"/>
        <end position="119"/>
    </location>
</feature>
<dbReference type="AlphaFoldDB" id="A0A069CS29"/>
<comment type="catalytic activity">
    <reaction evidence="8">
        <text>fluoride(in) = fluoride(out)</text>
        <dbReference type="Rhea" id="RHEA:76159"/>
        <dbReference type="ChEBI" id="CHEBI:17051"/>
    </reaction>
    <physiologicalReaction direction="left-to-right" evidence="8">
        <dbReference type="Rhea" id="RHEA:76160"/>
    </physiologicalReaction>
</comment>
<feature type="binding site" evidence="10">
    <location>
        <position position="70"/>
    </location>
    <ligand>
        <name>Na(+)</name>
        <dbReference type="ChEBI" id="CHEBI:29101"/>
        <note>structural</note>
    </ligand>
</feature>
<dbReference type="STRING" id="1329250.WOSG25_040500"/>
<evidence type="ECO:0000256" key="5">
    <source>
        <dbReference type="ARBA" id="ARBA00023136"/>
    </source>
</evidence>
<evidence type="ECO:0000256" key="1">
    <source>
        <dbReference type="ARBA" id="ARBA00004651"/>
    </source>
</evidence>
<dbReference type="OrthoDB" id="9815830at2"/>
<dbReference type="InterPro" id="IPR003691">
    <property type="entry name" value="FluC"/>
</dbReference>
<dbReference type="GO" id="GO:0005886">
    <property type="term" value="C:plasma membrane"/>
    <property type="evidence" value="ECO:0007669"/>
    <property type="project" value="UniProtKB-SubCell"/>
</dbReference>
<dbReference type="Proteomes" id="UP000030643">
    <property type="component" value="Unassembled WGS sequence"/>
</dbReference>
<sequence length="122" mass="13388">MQLILLAGFGAIFGSILRFLLLELGERYFGEAASWMVMIINLSASFLIGIAFALHLQSSMNVFWATGILGGYSTFSAPIVELADAFERNERGDRTLIEIKTLIAFFGGLVMLFLGIIVAKTF</sequence>
<dbReference type="eggNOG" id="COG0239">
    <property type="taxonomic scope" value="Bacteria"/>
</dbReference>
<organism evidence="11 12">
    <name type="scientific">Weissella oryzae (strain DSM 25784 / JCM 18191 / LMG 30913 / SG25)</name>
    <dbReference type="NCBI Taxonomy" id="1329250"/>
    <lineage>
        <taxon>Bacteria</taxon>
        <taxon>Bacillati</taxon>
        <taxon>Bacillota</taxon>
        <taxon>Bacilli</taxon>
        <taxon>Lactobacillales</taxon>
        <taxon>Lactobacillaceae</taxon>
        <taxon>Weissella</taxon>
    </lineage>
</organism>
<feature type="transmembrane region" description="Helical" evidence="10">
    <location>
        <begin position="61"/>
        <end position="79"/>
    </location>
</feature>
<dbReference type="RefSeq" id="WP_027698702.1">
    <property type="nucleotide sequence ID" value="NZ_DF820487.1"/>
</dbReference>
<proteinExistence type="inferred from homology"/>
<keyword evidence="3 10" id="KW-0812">Transmembrane</keyword>
<evidence type="ECO:0000256" key="2">
    <source>
        <dbReference type="ARBA" id="ARBA00022475"/>
    </source>
</evidence>
<keyword evidence="2 10" id="KW-1003">Cell membrane</keyword>
<comment type="activity regulation">
    <text evidence="10">Na(+) is not transported, but it plays an essential structural role and its presence is essential for fluoride channel function.</text>
</comment>
<comment type="function">
    <text evidence="9 10">Fluoride-specific ion channel. Important for reducing fluoride concentration in the cell, thus reducing its toxicity.</text>
</comment>
<evidence type="ECO:0000256" key="9">
    <source>
        <dbReference type="ARBA" id="ARBA00049940"/>
    </source>
</evidence>
<accession>A0A069CS29</accession>
<evidence type="ECO:0000256" key="10">
    <source>
        <dbReference type="HAMAP-Rule" id="MF_00454"/>
    </source>
</evidence>
<dbReference type="GO" id="GO:0062054">
    <property type="term" value="F:fluoride channel activity"/>
    <property type="evidence" value="ECO:0007669"/>
    <property type="project" value="UniProtKB-UniRule"/>
</dbReference>
<evidence type="ECO:0000256" key="4">
    <source>
        <dbReference type="ARBA" id="ARBA00022989"/>
    </source>
</evidence>
<evidence type="ECO:0000313" key="12">
    <source>
        <dbReference type="Proteomes" id="UP000030643"/>
    </source>
</evidence>
<dbReference type="GO" id="GO:0046872">
    <property type="term" value="F:metal ion binding"/>
    <property type="evidence" value="ECO:0007669"/>
    <property type="project" value="UniProtKB-KW"/>
</dbReference>
<keyword evidence="10" id="KW-0479">Metal-binding</keyword>
<keyword evidence="10" id="KW-0915">Sodium</keyword>
<name>A0A069CS29_WEIOS</name>
<keyword evidence="12" id="KW-1185">Reference proteome</keyword>
<keyword evidence="10" id="KW-0406">Ion transport</keyword>